<reference evidence="4 5" key="1">
    <citation type="submission" date="2019-10" db="EMBL/GenBank/DDBJ databases">
        <title>A novel species.</title>
        <authorList>
            <person name="Gao J."/>
        </authorList>
    </citation>
    <scope>NUCLEOTIDE SEQUENCE [LARGE SCALE GENOMIC DNA]</scope>
    <source>
        <strain evidence="4 5">QMT-28</strain>
    </source>
</reference>
<keyword evidence="2" id="KW-0520">NAD</keyword>
<dbReference type="Pfam" id="PF02826">
    <property type="entry name" value="2-Hacid_dh_C"/>
    <property type="match status" value="1"/>
</dbReference>
<dbReference type="EMBL" id="CP045643">
    <property type="protein sequence ID" value="QFZ78723.1"/>
    <property type="molecule type" value="Genomic_DNA"/>
</dbReference>
<sequence length="309" mass="33098">MWLPFHADGIEGLPEGLDYRFWDGAQDFPADPADCVFYVVPYMKPPAVARRPMAEMTSLRAVQTLSAGVDHVLPGLKSLRPGVQLCNARGVHEASTGELALALILASLRGIPDFVRAQDKGEWRSGFRPALADKSVLIVGYGSIGSAIEDRLVPFEVARVARVARSERTTARGPVHPLTELPALLPEADIVVLSTPLTDSTRGLVDAEFLGRMKDGALLVNVARGPVVDTKALLAELESGRITAALDVTDPEPLPLGHPLWQAPGVLISPHVGGPTSAFLPRAERLLVAQLNRFVNREPLGNVVLTTGT</sequence>
<feature type="domain" description="D-isomer specific 2-hydroxyacid dehydrogenase NAD-binding" evidence="3">
    <location>
        <begin position="101"/>
        <end position="273"/>
    </location>
</feature>
<dbReference type="CDD" id="cd12166">
    <property type="entry name" value="2-Hacid_dh_7"/>
    <property type="match status" value="1"/>
</dbReference>
<dbReference type="Proteomes" id="UP000326179">
    <property type="component" value="Chromosome"/>
</dbReference>
<dbReference type="PANTHER" id="PTHR43333:SF1">
    <property type="entry name" value="D-ISOMER SPECIFIC 2-HYDROXYACID DEHYDROGENASE NAD-BINDING DOMAIN-CONTAINING PROTEIN"/>
    <property type="match status" value="1"/>
</dbReference>
<dbReference type="GO" id="GO:0016616">
    <property type="term" value="F:oxidoreductase activity, acting on the CH-OH group of donors, NAD or NADP as acceptor"/>
    <property type="evidence" value="ECO:0007669"/>
    <property type="project" value="UniProtKB-ARBA"/>
</dbReference>
<evidence type="ECO:0000313" key="4">
    <source>
        <dbReference type="EMBL" id="QFZ78723.1"/>
    </source>
</evidence>
<proteinExistence type="predicted"/>
<gene>
    <name evidence="4" type="ORF">GFH48_13420</name>
</gene>
<dbReference type="InterPro" id="IPR036291">
    <property type="entry name" value="NAD(P)-bd_dom_sf"/>
</dbReference>
<accession>A0A5Q0LNJ5</accession>
<dbReference type="InterPro" id="IPR029753">
    <property type="entry name" value="D-isomer_DH_CS"/>
</dbReference>
<dbReference type="SUPFAM" id="SSF51735">
    <property type="entry name" value="NAD(P)-binding Rossmann-fold domains"/>
    <property type="match status" value="1"/>
</dbReference>
<keyword evidence="1" id="KW-0560">Oxidoreductase</keyword>
<organism evidence="4 5">
    <name type="scientific">Streptomyces fagopyri</name>
    <dbReference type="NCBI Taxonomy" id="2662397"/>
    <lineage>
        <taxon>Bacteria</taxon>
        <taxon>Bacillati</taxon>
        <taxon>Actinomycetota</taxon>
        <taxon>Actinomycetes</taxon>
        <taxon>Kitasatosporales</taxon>
        <taxon>Streptomycetaceae</taxon>
        <taxon>Streptomyces</taxon>
    </lineage>
</organism>
<dbReference type="KEGG" id="sfy:GFH48_13420"/>
<name>A0A5Q0LNJ5_9ACTN</name>
<dbReference type="PROSITE" id="PS00671">
    <property type="entry name" value="D_2_HYDROXYACID_DH_3"/>
    <property type="match status" value="1"/>
</dbReference>
<dbReference type="Gene3D" id="3.40.50.720">
    <property type="entry name" value="NAD(P)-binding Rossmann-like Domain"/>
    <property type="match status" value="2"/>
</dbReference>
<dbReference type="PANTHER" id="PTHR43333">
    <property type="entry name" value="2-HACID_DH_C DOMAIN-CONTAINING PROTEIN"/>
    <property type="match status" value="1"/>
</dbReference>
<evidence type="ECO:0000259" key="3">
    <source>
        <dbReference type="Pfam" id="PF02826"/>
    </source>
</evidence>
<evidence type="ECO:0000313" key="5">
    <source>
        <dbReference type="Proteomes" id="UP000326179"/>
    </source>
</evidence>
<dbReference type="AlphaFoldDB" id="A0A5Q0LNJ5"/>
<dbReference type="GO" id="GO:0051287">
    <property type="term" value="F:NAD binding"/>
    <property type="evidence" value="ECO:0007669"/>
    <property type="project" value="InterPro"/>
</dbReference>
<dbReference type="InterPro" id="IPR006140">
    <property type="entry name" value="D-isomer_DH_NAD-bd"/>
</dbReference>
<dbReference type="SUPFAM" id="SSF52283">
    <property type="entry name" value="Formate/glycerate dehydrogenase catalytic domain-like"/>
    <property type="match status" value="1"/>
</dbReference>
<dbReference type="FunFam" id="3.40.50.720:FF:000593">
    <property type="entry name" value="Dihydrofolate reductase"/>
    <property type="match status" value="1"/>
</dbReference>
<protein>
    <submittedName>
        <fullName evidence="4">Dihydrofolate reductase</fullName>
    </submittedName>
</protein>
<evidence type="ECO:0000256" key="2">
    <source>
        <dbReference type="ARBA" id="ARBA00023027"/>
    </source>
</evidence>
<keyword evidence="5" id="KW-1185">Reference proteome</keyword>
<evidence type="ECO:0000256" key="1">
    <source>
        <dbReference type="ARBA" id="ARBA00023002"/>
    </source>
</evidence>